<evidence type="ECO:0000313" key="2">
    <source>
        <dbReference type="Proteomes" id="UP001341840"/>
    </source>
</evidence>
<dbReference type="EMBL" id="JASCZI010060418">
    <property type="protein sequence ID" value="MED6130510.1"/>
    <property type="molecule type" value="Genomic_DNA"/>
</dbReference>
<proteinExistence type="predicted"/>
<evidence type="ECO:0000313" key="1">
    <source>
        <dbReference type="EMBL" id="MED6130510.1"/>
    </source>
</evidence>
<keyword evidence="2" id="KW-1185">Reference proteome</keyword>
<reference evidence="1 2" key="1">
    <citation type="journal article" date="2023" name="Plants (Basel)">
        <title>Bridging the Gap: Combining Genomics and Transcriptomics Approaches to Understand Stylosanthes scabra, an Orphan Legume from the Brazilian Caatinga.</title>
        <authorList>
            <person name="Ferreira-Neto J.R.C."/>
            <person name="da Silva M.D."/>
            <person name="Binneck E."/>
            <person name="de Melo N.F."/>
            <person name="da Silva R.H."/>
            <person name="de Melo A.L.T.M."/>
            <person name="Pandolfi V."/>
            <person name="Bustamante F.O."/>
            <person name="Brasileiro-Vidal A.C."/>
            <person name="Benko-Iseppon A.M."/>
        </authorList>
    </citation>
    <scope>NUCLEOTIDE SEQUENCE [LARGE SCALE GENOMIC DNA]</scope>
    <source>
        <tissue evidence="1">Leaves</tissue>
    </source>
</reference>
<gene>
    <name evidence="1" type="ORF">PIB30_001596</name>
</gene>
<accession>A0ABU6S2A4</accession>
<sequence length="163" mass="17830">MLVEAHSNVYVLNELVNEDGPKDVDLRVDLSGSCGSYPFPPGFGPIHETDMGQGQGEIIRVATENRIGGKRERRKEYVQWRKESDERVGVINVTAAELVAGEAVQGDAEEAKKSYYDKNTASDRNNTISDALLNCDVTMVLKTGPAGSTGRTANWSSMRFGFT</sequence>
<organism evidence="1 2">
    <name type="scientific">Stylosanthes scabra</name>
    <dbReference type="NCBI Taxonomy" id="79078"/>
    <lineage>
        <taxon>Eukaryota</taxon>
        <taxon>Viridiplantae</taxon>
        <taxon>Streptophyta</taxon>
        <taxon>Embryophyta</taxon>
        <taxon>Tracheophyta</taxon>
        <taxon>Spermatophyta</taxon>
        <taxon>Magnoliopsida</taxon>
        <taxon>eudicotyledons</taxon>
        <taxon>Gunneridae</taxon>
        <taxon>Pentapetalae</taxon>
        <taxon>rosids</taxon>
        <taxon>fabids</taxon>
        <taxon>Fabales</taxon>
        <taxon>Fabaceae</taxon>
        <taxon>Papilionoideae</taxon>
        <taxon>50 kb inversion clade</taxon>
        <taxon>dalbergioids sensu lato</taxon>
        <taxon>Dalbergieae</taxon>
        <taxon>Pterocarpus clade</taxon>
        <taxon>Stylosanthes</taxon>
    </lineage>
</organism>
<comment type="caution">
    <text evidence="1">The sequence shown here is derived from an EMBL/GenBank/DDBJ whole genome shotgun (WGS) entry which is preliminary data.</text>
</comment>
<dbReference type="Proteomes" id="UP001341840">
    <property type="component" value="Unassembled WGS sequence"/>
</dbReference>
<name>A0ABU6S2A4_9FABA</name>
<protein>
    <submittedName>
        <fullName evidence="1">Uncharacterized protein</fullName>
    </submittedName>
</protein>